<dbReference type="Proteomes" id="UP000016922">
    <property type="component" value="Unassembled WGS sequence"/>
</dbReference>
<dbReference type="PANTHER" id="PTHR37540:SF5">
    <property type="entry name" value="TRANSCRIPTION FACTOR DOMAIN-CONTAINING PROTEIN"/>
    <property type="match status" value="1"/>
</dbReference>
<dbReference type="EMBL" id="KE145373">
    <property type="protein sequence ID" value="EPE24209.1"/>
    <property type="molecule type" value="Genomic_DNA"/>
</dbReference>
<dbReference type="KEGG" id="glz:GLAREA_08059"/>
<keyword evidence="2" id="KW-1185">Reference proteome</keyword>
<organism evidence="1 2">
    <name type="scientific">Glarea lozoyensis (strain ATCC 20868 / MF5171)</name>
    <dbReference type="NCBI Taxonomy" id="1116229"/>
    <lineage>
        <taxon>Eukaryota</taxon>
        <taxon>Fungi</taxon>
        <taxon>Dikarya</taxon>
        <taxon>Ascomycota</taxon>
        <taxon>Pezizomycotina</taxon>
        <taxon>Leotiomycetes</taxon>
        <taxon>Helotiales</taxon>
        <taxon>Helotiaceae</taxon>
        <taxon>Glarea</taxon>
    </lineage>
</organism>
<dbReference type="RefSeq" id="XP_008088297.1">
    <property type="nucleotide sequence ID" value="XM_008090106.1"/>
</dbReference>
<proteinExistence type="predicted"/>
<dbReference type="OrthoDB" id="4159781at2759"/>
<name>S3CG21_GLAL2</name>
<dbReference type="HOGENOM" id="CLU_839515_0_0_1"/>
<gene>
    <name evidence="1" type="ORF">GLAREA_08059</name>
</gene>
<dbReference type="GeneID" id="19467110"/>
<dbReference type="InterPro" id="IPR021858">
    <property type="entry name" value="Fun_TF"/>
</dbReference>
<sequence length="331" mass="36372">MCICAADPAYVSSASPISFVVRIVANQSPIIRDQNYGVSQAARSAATGRRSITGSQAIPITRESILELSGPMSGDFSAEEYSYEASNIEPPSVHYSDLSLGFDSLPAHTDLSRTHVSGSSPPLDFPGERSEQRLGLPTVTTGVLSNQLIHVPGGVDQFVSFPNTPDAPMPAKLLIQYYITRLAPWMSYLDDTLTPTSPRLGWLQFAVNHSPLFHATLLTSAVHLNRRKKLKDPSALLFYKVETIRHANEMMSYGSIEEKASDEMIITALCLLYFDINGEVRVEEYMVHLRGIEKMLAVRGGIENLGMRGIVKNWLKVCHGPWSPGFVEGGF</sequence>
<accession>S3CG21</accession>
<evidence type="ECO:0000313" key="2">
    <source>
        <dbReference type="Proteomes" id="UP000016922"/>
    </source>
</evidence>
<dbReference type="AlphaFoldDB" id="S3CG21"/>
<protein>
    <submittedName>
        <fullName evidence="1">Uncharacterized protein</fullName>
    </submittedName>
</protein>
<dbReference type="PANTHER" id="PTHR37540">
    <property type="entry name" value="TRANSCRIPTION FACTOR (ACR-2), PUTATIVE-RELATED-RELATED"/>
    <property type="match status" value="1"/>
</dbReference>
<evidence type="ECO:0000313" key="1">
    <source>
        <dbReference type="EMBL" id="EPE24209.1"/>
    </source>
</evidence>
<dbReference type="Pfam" id="PF11951">
    <property type="entry name" value="Fungal_trans_2"/>
    <property type="match status" value="1"/>
</dbReference>
<reference evidence="1 2" key="1">
    <citation type="journal article" date="2013" name="BMC Genomics">
        <title>Genomics-driven discovery of the pneumocandin biosynthetic gene cluster in the fungus Glarea lozoyensis.</title>
        <authorList>
            <person name="Chen L."/>
            <person name="Yue Q."/>
            <person name="Zhang X."/>
            <person name="Xiang M."/>
            <person name="Wang C."/>
            <person name="Li S."/>
            <person name="Che Y."/>
            <person name="Ortiz-Lopez F.J."/>
            <person name="Bills G.F."/>
            <person name="Liu X."/>
            <person name="An Z."/>
        </authorList>
    </citation>
    <scope>NUCLEOTIDE SEQUENCE [LARGE SCALE GENOMIC DNA]</scope>
    <source>
        <strain evidence="2">ATCC 20868 / MF5171</strain>
    </source>
</reference>